<name>X1MMF4_9ZZZZ</name>
<reference evidence="1" key="1">
    <citation type="journal article" date="2014" name="Front. Microbiol.">
        <title>High frequency of phylogenetically diverse reductive dehalogenase-homologous genes in deep subseafloor sedimentary metagenomes.</title>
        <authorList>
            <person name="Kawai M."/>
            <person name="Futagami T."/>
            <person name="Toyoda A."/>
            <person name="Takaki Y."/>
            <person name="Nishi S."/>
            <person name="Hori S."/>
            <person name="Arai W."/>
            <person name="Tsubouchi T."/>
            <person name="Morono Y."/>
            <person name="Uchiyama I."/>
            <person name="Ito T."/>
            <person name="Fujiyama A."/>
            <person name="Inagaki F."/>
            <person name="Takami H."/>
        </authorList>
    </citation>
    <scope>NUCLEOTIDE SEQUENCE</scope>
    <source>
        <strain evidence="1">Expedition CK06-06</strain>
    </source>
</reference>
<dbReference type="EMBL" id="BARV01007405">
    <property type="protein sequence ID" value="GAI07539.1"/>
    <property type="molecule type" value="Genomic_DNA"/>
</dbReference>
<comment type="caution">
    <text evidence="1">The sequence shown here is derived from an EMBL/GenBank/DDBJ whole genome shotgun (WGS) entry which is preliminary data.</text>
</comment>
<proteinExistence type="predicted"/>
<sequence length="48" mass="5440">MIPIHYILSLLRKLSKIKKYLSILSSYKGTSITDLLNDLTLRGAVGQY</sequence>
<evidence type="ECO:0000313" key="1">
    <source>
        <dbReference type="EMBL" id="GAI07539.1"/>
    </source>
</evidence>
<organism evidence="1">
    <name type="scientific">marine sediment metagenome</name>
    <dbReference type="NCBI Taxonomy" id="412755"/>
    <lineage>
        <taxon>unclassified sequences</taxon>
        <taxon>metagenomes</taxon>
        <taxon>ecological metagenomes</taxon>
    </lineage>
</organism>
<accession>X1MMF4</accession>
<protein>
    <submittedName>
        <fullName evidence="1">Uncharacterized protein</fullName>
    </submittedName>
</protein>
<dbReference type="AlphaFoldDB" id="X1MMF4"/>
<gene>
    <name evidence="1" type="ORF">S06H3_15086</name>
</gene>